<protein>
    <recommendedName>
        <fullName evidence="4">DUF2997 domain-containing protein</fullName>
    </recommendedName>
</protein>
<proteinExistence type="predicted"/>
<evidence type="ECO:0008006" key="4">
    <source>
        <dbReference type="Google" id="ProtNLM"/>
    </source>
</evidence>
<dbReference type="Proteomes" id="UP000318741">
    <property type="component" value="Chromosome"/>
</dbReference>
<evidence type="ECO:0000313" key="2">
    <source>
        <dbReference type="EMBL" id="QDT14208.1"/>
    </source>
</evidence>
<dbReference type="Pfam" id="PF11211">
    <property type="entry name" value="DUF2997"/>
    <property type="match status" value="1"/>
</dbReference>
<accession>A0A517P497</accession>
<organism evidence="2 3">
    <name type="scientific">Alienimonas californiensis</name>
    <dbReference type="NCBI Taxonomy" id="2527989"/>
    <lineage>
        <taxon>Bacteria</taxon>
        <taxon>Pseudomonadati</taxon>
        <taxon>Planctomycetota</taxon>
        <taxon>Planctomycetia</taxon>
        <taxon>Planctomycetales</taxon>
        <taxon>Planctomycetaceae</taxon>
        <taxon>Alienimonas</taxon>
    </lineage>
</organism>
<sequence length="64" mass="6810">MSPRIEITVTPAGETSVETKSFAGPSCRTASQPYEEALGTTSSERLTPEYHAAVPVAQSVEQRA</sequence>
<dbReference type="OrthoDB" id="288620at2"/>
<reference evidence="2 3" key="1">
    <citation type="submission" date="2019-02" db="EMBL/GenBank/DDBJ databases">
        <title>Deep-cultivation of Planctomycetes and their phenomic and genomic characterization uncovers novel biology.</title>
        <authorList>
            <person name="Wiegand S."/>
            <person name="Jogler M."/>
            <person name="Boedeker C."/>
            <person name="Pinto D."/>
            <person name="Vollmers J."/>
            <person name="Rivas-Marin E."/>
            <person name="Kohn T."/>
            <person name="Peeters S.H."/>
            <person name="Heuer A."/>
            <person name="Rast P."/>
            <person name="Oberbeckmann S."/>
            <person name="Bunk B."/>
            <person name="Jeske O."/>
            <person name="Meyerdierks A."/>
            <person name="Storesund J.E."/>
            <person name="Kallscheuer N."/>
            <person name="Luecker S."/>
            <person name="Lage O.M."/>
            <person name="Pohl T."/>
            <person name="Merkel B.J."/>
            <person name="Hornburger P."/>
            <person name="Mueller R.-W."/>
            <person name="Bruemmer F."/>
            <person name="Labrenz M."/>
            <person name="Spormann A.M."/>
            <person name="Op den Camp H."/>
            <person name="Overmann J."/>
            <person name="Amann R."/>
            <person name="Jetten M.S.M."/>
            <person name="Mascher T."/>
            <person name="Medema M.H."/>
            <person name="Devos D.P."/>
            <person name="Kaster A.-K."/>
            <person name="Ovreas L."/>
            <person name="Rohde M."/>
            <person name="Galperin M.Y."/>
            <person name="Jogler C."/>
        </authorList>
    </citation>
    <scope>NUCLEOTIDE SEQUENCE [LARGE SCALE GENOMIC DNA]</scope>
    <source>
        <strain evidence="2 3">CA12</strain>
    </source>
</reference>
<feature type="region of interest" description="Disordered" evidence="1">
    <location>
        <begin position="1"/>
        <end position="28"/>
    </location>
</feature>
<gene>
    <name evidence="2" type="ORF">CA12_02770</name>
</gene>
<evidence type="ECO:0000256" key="1">
    <source>
        <dbReference type="SAM" id="MobiDB-lite"/>
    </source>
</evidence>
<dbReference type="AlphaFoldDB" id="A0A517P497"/>
<name>A0A517P497_9PLAN</name>
<dbReference type="InterPro" id="IPR021375">
    <property type="entry name" value="DUF2997"/>
</dbReference>
<evidence type="ECO:0000313" key="3">
    <source>
        <dbReference type="Proteomes" id="UP000318741"/>
    </source>
</evidence>
<keyword evidence="3" id="KW-1185">Reference proteome</keyword>
<dbReference type="KEGG" id="acaf:CA12_02770"/>
<dbReference type="RefSeq" id="WP_145356862.1">
    <property type="nucleotide sequence ID" value="NZ_CP036265.1"/>
</dbReference>
<dbReference type="EMBL" id="CP036265">
    <property type="protein sequence ID" value="QDT14208.1"/>
    <property type="molecule type" value="Genomic_DNA"/>
</dbReference>